<organism evidence="5 6">
    <name type="scientific">Agrilactobacillus composti DSM 18527 = JCM 14202</name>
    <dbReference type="NCBI Taxonomy" id="1423734"/>
    <lineage>
        <taxon>Bacteria</taxon>
        <taxon>Bacillati</taxon>
        <taxon>Bacillota</taxon>
        <taxon>Bacilli</taxon>
        <taxon>Lactobacillales</taxon>
        <taxon>Lactobacillaceae</taxon>
        <taxon>Agrilactobacillus</taxon>
    </lineage>
</organism>
<keyword evidence="2" id="KW-0378">Hydrolase</keyword>
<dbReference type="RefSeq" id="WP_052005005.1">
    <property type="nucleotide sequence ID" value="NZ_AZGA01000062.1"/>
</dbReference>
<dbReference type="OrthoDB" id="9805159at2"/>
<sequence length="572" mass="64992">MQNLIDQPKVALTGPKYWWQKEVFYQIYPASFKDSNNDGIGDIPGIIEKLPYLKNLGITAIWLSPIYQSPMVDNGYDISDYQAINPSFGTMADFDTLMAKAKALDIKIIMDLVINHTSDQHRWFQAALKDPNSPYRDYYIFKPGVNGGPPNNWRSNFGKGSSWTEVPGEANMYYHHVFSPQQPDLNWENPKLRQTIYHMINWWLDKGLAGFRIDAITFIKKDQDFAAITPDGQDGLGKVKRKTENRPGLDAFLTELKQATFQKHDAVTVGEASGVQYDQLPQFIGKKGYFSMIFDFHYADIDVASGSEWYKRIDWTVPEFKALLFKSQLAIQATGWGANFLENHDQPRSISKYIRDPKYQNTIGAKALATLYFCLRGTPFIYQGQEIGMVNALRQDINAFNDVSSHDNYQRAIAEGYGAKVALACVNQRSRDNSRTPFQWSAGVNAGFNQGHQPWLGLAQNWQQLNYQTEKDDPASTFNFYRQLIALRNHSQFSADLIYGAIAPLTAPDDVVAYRRGDSLQVYVNLSSDQQTLNVTPKALILNNYDTLIQTDQTIELKPYQAILIEVDEHGN</sequence>
<dbReference type="FunFam" id="3.90.400.10:FF:000002">
    <property type="entry name" value="Sucrose isomerase"/>
    <property type="match status" value="1"/>
</dbReference>
<dbReference type="SUPFAM" id="SSF51011">
    <property type="entry name" value="Glycosyl hydrolase domain"/>
    <property type="match status" value="1"/>
</dbReference>
<dbReference type="FunFam" id="3.20.20.80:FF:000064">
    <property type="entry name" value="Oligo-1,6-glucosidase"/>
    <property type="match status" value="2"/>
</dbReference>
<evidence type="ECO:0000256" key="3">
    <source>
        <dbReference type="ARBA" id="ARBA00023295"/>
    </source>
</evidence>
<feature type="domain" description="Glycosyl hydrolase family 13 catalytic" evidence="4">
    <location>
        <begin position="26"/>
        <end position="435"/>
    </location>
</feature>
<dbReference type="InterPro" id="IPR017853">
    <property type="entry name" value="GH"/>
</dbReference>
<dbReference type="GO" id="GO:0004556">
    <property type="term" value="F:alpha-amylase activity"/>
    <property type="evidence" value="ECO:0007669"/>
    <property type="project" value="TreeGrafter"/>
</dbReference>
<dbReference type="PATRIC" id="fig|1423734.3.peg.67"/>
<dbReference type="Pfam" id="PF00128">
    <property type="entry name" value="Alpha-amylase"/>
    <property type="match status" value="1"/>
</dbReference>
<keyword evidence="3" id="KW-0326">Glycosidase</keyword>
<keyword evidence="6" id="KW-1185">Reference proteome</keyword>
<dbReference type="GO" id="GO:0009313">
    <property type="term" value="P:oligosaccharide catabolic process"/>
    <property type="evidence" value="ECO:0007669"/>
    <property type="project" value="TreeGrafter"/>
</dbReference>
<evidence type="ECO:0000259" key="4">
    <source>
        <dbReference type="SMART" id="SM00642"/>
    </source>
</evidence>
<dbReference type="InterPro" id="IPR006047">
    <property type="entry name" value="GH13_cat_dom"/>
</dbReference>
<reference evidence="5 6" key="1">
    <citation type="journal article" date="2015" name="Genome Announc.">
        <title>Expanding the biotechnology potential of lactobacilli through comparative genomics of 213 strains and associated genera.</title>
        <authorList>
            <person name="Sun Z."/>
            <person name="Harris H.M."/>
            <person name="McCann A."/>
            <person name="Guo C."/>
            <person name="Argimon S."/>
            <person name="Zhang W."/>
            <person name="Yang X."/>
            <person name="Jeffery I.B."/>
            <person name="Cooney J.C."/>
            <person name="Kagawa T.F."/>
            <person name="Liu W."/>
            <person name="Song Y."/>
            <person name="Salvetti E."/>
            <person name="Wrobel A."/>
            <person name="Rasinkangas P."/>
            <person name="Parkhill J."/>
            <person name="Rea M.C."/>
            <person name="O'Sullivan O."/>
            <person name="Ritari J."/>
            <person name="Douillard F.P."/>
            <person name="Paul Ross R."/>
            <person name="Yang R."/>
            <person name="Briner A.E."/>
            <person name="Felis G.E."/>
            <person name="de Vos W.M."/>
            <person name="Barrangou R."/>
            <person name="Klaenhammer T.R."/>
            <person name="Caufield P.W."/>
            <person name="Cui Y."/>
            <person name="Zhang H."/>
            <person name="O'Toole P.W."/>
        </authorList>
    </citation>
    <scope>NUCLEOTIDE SEQUENCE [LARGE SCALE GENOMIC DNA]</scope>
    <source>
        <strain evidence="5 6">DSM 18527</strain>
    </source>
</reference>
<dbReference type="AlphaFoldDB" id="X0QSF9"/>
<dbReference type="CDD" id="cd11333">
    <property type="entry name" value="AmyAc_SI_OligoGlu_DGase"/>
    <property type="match status" value="1"/>
</dbReference>
<proteinExistence type="inferred from homology"/>
<dbReference type="InterPro" id="IPR045857">
    <property type="entry name" value="O16G_dom_2"/>
</dbReference>
<dbReference type="Gene3D" id="3.90.400.10">
    <property type="entry name" value="Oligo-1,6-glucosidase, Domain 2"/>
    <property type="match status" value="1"/>
</dbReference>
<dbReference type="SMART" id="SM00642">
    <property type="entry name" value="Aamy"/>
    <property type="match status" value="1"/>
</dbReference>
<gene>
    <name evidence="5" type="ORF">FC83_GL000067</name>
</gene>
<accession>X0QSF9</accession>
<evidence type="ECO:0000313" key="5">
    <source>
        <dbReference type="EMBL" id="KRM32978.1"/>
    </source>
</evidence>
<dbReference type="PANTHER" id="PTHR10357">
    <property type="entry name" value="ALPHA-AMYLASE FAMILY MEMBER"/>
    <property type="match status" value="1"/>
</dbReference>
<evidence type="ECO:0000313" key="6">
    <source>
        <dbReference type="Proteomes" id="UP000051236"/>
    </source>
</evidence>
<dbReference type="InterPro" id="IPR013780">
    <property type="entry name" value="Glyco_hydro_b"/>
</dbReference>
<dbReference type="PANTHER" id="PTHR10357:SF179">
    <property type="entry name" value="NEUTRAL AND BASIC AMINO ACID TRANSPORT PROTEIN RBAT"/>
    <property type="match status" value="1"/>
</dbReference>
<dbReference type="Proteomes" id="UP000051236">
    <property type="component" value="Unassembled WGS sequence"/>
</dbReference>
<dbReference type="eggNOG" id="COG0366">
    <property type="taxonomic scope" value="Bacteria"/>
</dbReference>
<comment type="similarity">
    <text evidence="1">Belongs to the glycosyl hydrolase 13 family.</text>
</comment>
<dbReference type="EMBL" id="AZGA01000062">
    <property type="protein sequence ID" value="KRM32978.1"/>
    <property type="molecule type" value="Genomic_DNA"/>
</dbReference>
<dbReference type="STRING" id="1423734.FC83_GL000067"/>
<evidence type="ECO:0000256" key="2">
    <source>
        <dbReference type="ARBA" id="ARBA00022801"/>
    </source>
</evidence>
<dbReference type="Gene3D" id="2.60.40.1180">
    <property type="entry name" value="Golgi alpha-mannosidase II"/>
    <property type="match status" value="1"/>
</dbReference>
<evidence type="ECO:0000256" key="1">
    <source>
        <dbReference type="ARBA" id="ARBA00008061"/>
    </source>
</evidence>
<dbReference type="Gene3D" id="3.20.20.80">
    <property type="entry name" value="Glycosidases"/>
    <property type="match status" value="1"/>
</dbReference>
<dbReference type="SUPFAM" id="SSF51445">
    <property type="entry name" value="(Trans)glycosidases"/>
    <property type="match status" value="1"/>
</dbReference>
<comment type="caution">
    <text evidence="5">The sequence shown here is derived from an EMBL/GenBank/DDBJ whole genome shotgun (WGS) entry which is preliminary data.</text>
</comment>
<name>X0QSF9_9LACO</name>
<protein>
    <submittedName>
        <fullName evidence="5">Alpha-glucosidase</fullName>
    </submittedName>
</protein>